<dbReference type="Pfam" id="PF00665">
    <property type="entry name" value="rve"/>
    <property type="match status" value="1"/>
</dbReference>
<keyword evidence="6" id="KW-0229">DNA integration</keyword>
<dbReference type="SUPFAM" id="SSF53098">
    <property type="entry name" value="Ribonuclease H-like"/>
    <property type="match status" value="1"/>
</dbReference>
<dbReference type="GO" id="GO:0003887">
    <property type="term" value="F:DNA-directed DNA polymerase activity"/>
    <property type="evidence" value="ECO:0007669"/>
    <property type="project" value="UniProtKB-KW"/>
</dbReference>
<dbReference type="GO" id="GO:0003964">
    <property type="term" value="F:RNA-directed DNA polymerase activity"/>
    <property type="evidence" value="ECO:0007669"/>
    <property type="project" value="UniProtKB-KW"/>
</dbReference>
<evidence type="ECO:0000256" key="2">
    <source>
        <dbReference type="ARBA" id="ARBA00022723"/>
    </source>
</evidence>
<keyword evidence="5" id="KW-0460">Magnesium</keyword>
<keyword evidence="4" id="KW-0378">Hydrolase</keyword>
<dbReference type="InterPro" id="IPR036397">
    <property type="entry name" value="RNaseH_sf"/>
</dbReference>
<dbReference type="GO" id="GO:0003676">
    <property type="term" value="F:nucleic acid binding"/>
    <property type="evidence" value="ECO:0007669"/>
    <property type="project" value="InterPro"/>
</dbReference>
<keyword evidence="1" id="KW-0540">Nuclease</keyword>
<dbReference type="InterPro" id="IPR001584">
    <property type="entry name" value="Integrase_cat-core"/>
</dbReference>
<dbReference type="EMBL" id="GBHO01026345">
    <property type="protein sequence ID" value="JAG17259.1"/>
    <property type="molecule type" value="Transcribed_RNA"/>
</dbReference>
<dbReference type="GO" id="GO:0006310">
    <property type="term" value="P:DNA recombination"/>
    <property type="evidence" value="ECO:0007669"/>
    <property type="project" value="UniProtKB-KW"/>
</dbReference>
<protein>
    <submittedName>
        <fullName evidence="12">Retrovirus-related Pol polyprotein from transposon TNT 1-94</fullName>
    </submittedName>
</protein>
<evidence type="ECO:0000256" key="9">
    <source>
        <dbReference type="ARBA" id="ARBA00023172"/>
    </source>
</evidence>
<dbReference type="GO" id="GO:0016787">
    <property type="term" value="F:hydrolase activity"/>
    <property type="evidence" value="ECO:0007669"/>
    <property type="project" value="UniProtKB-KW"/>
</dbReference>
<keyword evidence="8" id="KW-0239">DNA-directed DNA polymerase</keyword>
<dbReference type="GO" id="GO:0004519">
    <property type="term" value="F:endonuclease activity"/>
    <property type="evidence" value="ECO:0007669"/>
    <property type="project" value="UniProtKB-KW"/>
</dbReference>
<evidence type="ECO:0000256" key="3">
    <source>
        <dbReference type="ARBA" id="ARBA00022759"/>
    </source>
</evidence>
<evidence type="ECO:0000256" key="1">
    <source>
        <dbReference type="ARBA" id="ARBA00022722"/>
    </source>
</evidence>
<feature type="domain" description="Integrase catalytic" evidence="11">
    <location>
        <begin position="174"/>
        <end position="343"/>
    </location>
</feature>
<dbReference type="PANTHER" id="PTHR42648:SF11">
    <property type="entry name" value="TRANSPOSON TY4-P GAG-POL POLYPROTEIN"/>
    <property type="match status" value="1"/>
</dbReference>
<gene>
    <name evidence="12" type="primary">POLX_193</name>
    <name evidence="12" type="ORF">CM83_102839</name>
</gene>
<evidence type="ECO:0000259" key="11">
    <source>
        <dbReference type="PROSITE" id="PS50994"/>
    </source>
</evidence>
<accession>A0A0A9XB97</accession>
<feature type="non-terminal residue" evidence="12">
    <location>
        <position position="376"/>
    </location>
</feature>
<reference evidence="12" key="1">
    <citation type="journal article" date="2014" name="PLoS ONE">
        <title>Transcriptome-Based Identification of ABC Transporters in the Western Tarnished Plant Bug Lygus hesperus.</title>
        <authorList>
            <person name="Hull J.J."/>
            <person name="Chaney K."/>
            <person name="Geib S.M."/>
            <person name="Fabrick J.A."/>
            <person name="Brent C.S."/>
            <person name="Walsh D."/>
            <person name="Lavine L.C."/>
        </authorList>
    </citation>
    <scope>NUCLEOTIDE SEQUENCE</scope>
</reference>
<evidence type="ECO:0000256" key="5">
    <source>
        <dbReference type="ARBA" id="ARBA00022842"/>
    </source>
</evidence>
<keyword evidence="8" id="KW-0548">Nucleotidyltransferase</keyword>
<evidence type="ECO:0000256" key="7">
    <source>
        <dbReference type="ARBA" id="ARBA00022918"/>
    </source>
</evidence>
<dbReference type="PANTHER" id="PTHR42648">
    <property type="entry name" value="TRANSPOSASE, PUTATIVE-RELATED"/>
    <property type="match status" value="1"/>
</dbReference>
<evidence type="ECO:0000313" key="12">
    <source>
        <dbReference type="EMBL" id="JAG17259.1"/>
    </source>
</evidence>
<feature type="region of interest" description="Disordered" evidence="10">
    <location>
        <begin position="64"/>
        <end position="88"/>
    </location>
</feature>
<dbReference type="AlphaFoldDB" id="A0A0A9XB97"/>
<keyword evidence="8" id="KW-0808">Transferase</keyword>
<dbReference type="GO" id="GO:0046872">
    <property type="term" value="F:metal ion binding"/>
    <property type="evidence" value="ECO:0007669"/>
    <property type="project" value="UniProtKB-KW"/>
</dbReference>
<keyword evidence="3" id="KW-0255">Endonuclease</keyword>
<proteinExistence type="predicted"/>
<reference evidence="12" key="2">
    <citation type="submission" date="2014-07" db="EMBL/GenBank/DDBJ databases">
        <authorList>
            <person name="Hull J."/>
        </authorList>
    </citation>
    <scope>NUCLEOTIDE SEQUENCE</scope>
</reference>
<dbReference type="PROSITE" id="PS50994">
    <property type="entry name" value="INTEGRASE"/>
    <property type="match status" value="1"/>
</dbReference>
<feature type="non-terminal residue" evidence="12">
    <location>
        <position position="1"/>
    </location>
</feature>
<dbReference type="GO" id="GO:0015074">
    <property type="term" value="P:DNA integration"/>
    <property type="evidence" value="ECO:0007669"/>
    <property type="project" value="UniProtKB-KW"/>
</dbReference>
<evidence type="ECO:0000256" key="4">
    <source>
        <dbReference type="ARBA" id="ARBA00022801"/>
    </source>
</evidence>
<organism evidence="12">
    <name type="scientific">Lygus hesperus</name>
    <name type="common">Western plant bug</name>
    <dbReference type="NCBI Taxonomy" id="30085"/>
    <lineage>
        <taxon>Eukaryota</taxon>
        <taxon>Metazoa</taxon>
        <taxon>Ecdysozoa</taxon>
        <taxon>Arthropoda</taxon>
        <taxon>Hexapoda</taxon>
        <taxon>Insecta</taxon>
        <taxon>Pterygota</taxon>
        <taxon>Neoptera</taxon>
        <taxon>Paraneoptera</taxon>
        <taxon>Hemiptera</taxon>
        <taxon>Heteroptera</taxon>
        <taxon>Panheteroptera</taxon>
        <taxon>Cimicomorpha</taxon>
        <taxon>Miridae</taxon>
        <taxon>Mirini</taxon>
        <taxon>Lygus</taxon>
    </lineage>
</organism>
<sequence length="376" mass="43053">LRCNPNKDILEHQLNKGSSTYNTTNEAYQKCGKNTVNSKGGSNSLSLRGKRSCSCQVGQSIYLTDKDNGGSPSKRKSNHDSTDTDQGLDEVIDSSHASKEDLQRLNTQRVQSLRDCVGYLWHLRLNHASLSYLKIASKRIPELEGVKFGNEILDCEFCKMAKGKRLPCSEVRKRSDVPFSRLWSDLMGPIKPLALRTMAKYIVTFTDDYTRYVMAYTLTNKTRVHIALQNCLEEIRQMTQREAKVIEICTDGGKEYQTYEMNAILKQERINLKICEPATPEHNGCSERLNLELQQKIRANLLAAKMPNYYWQHTLNHVVHIHNRTLNRSIGFKSPYEMVKGVPPQLKYIKRFGCAAYYYDVHAKEKSKFAQRSNLA</sequence>
<evidence type="ECO:0000256" key="6">
    <source>
        <dbReference type="ARBA" id="ARBA00022908"/>
    </source>
</evidence>
<keyword evidence="9" id="KW-0233">DNA recombination</keyword>
<evidence type="ECO:0000256" key="8">
    <source>
        <dbReference type="ARBA" id="ARBA00022932"/>
    </source>
</evidence>
<keyword evidence="7" id="KW-0695">RNA-directed DNA polymerase</keyword>
<dbReference type="InterPro" id="IPR039537">
    <property type="entry name" value="Retrotran_Ty1/copia-like"/>
</dbReference>
<evidence type="ECO:0000256" key="10">
    <source>
        <dbReference type="SAM" id="MobiDB-lite"/>
    </source>
</evidence>
<keyword evidence="2" id="KW-0479">Metal-binding</keyword>
<dbReference type="InterPro" id="IPR012337">
    <property type="entry name" value="RNaseH-like_sf"/>
</dbReference>
<name>A0A0A9XB97_LYGHE</name>
<dbReference type="Gene3D" id="3.30.420.10">
    <property type="entry name" value="Ribonuclease H-like superfamily/Ribonuclease H"/>
    <property type="match status" value="1"/>
</dbReference>